<keyword evidence="2" id="KW-1185">Reference proteome</keyword>
<dbReference type="RefSeq" id="WP_281930953.1">
    <property type="nucleotide sequence ID" value="NZ_AP027142.1"/>
</dbReference>
<name>A0ABM8E6A7_9HYPH</name>
<sequence>MDQWIAHIAHSVGTDPAIARLAVGHVFGFLLKRYPNGPADELIDGVPGSRAAIAEAEAAPRKKSLLSGVLGGMGGLMGGAKGDMLALTSELSALGLSTDQLKRLAHEIFGGAELVIGKEKLRVMTDPIPGLSQFLWPNG</sequence>
<dbReference type="EMBL" id="AP027142">
    <property type="protein sequence ID" value="BDV33504.1"/>
    <property type="molecule type" value="Genomic_DNA"/>
</dbReference>
<dbReference type="Proteomes" id="UP001317629">
    <property type="component" value="Chromosome"/>
</dbReference>
<organism evidence="1 2">
    <name type="scientific">Methylocystis iwaonis</name>
    <dbReference type="NCBI Taxonomy" id="2885079"/>
    <lineage>
        <taxon>Bacteria</taxon>
        <taxon>Pseudomonadati</taxon>
        <taxon>Pseudomonadota</taxon>
        <taxon>Alphaproteobacteria</taxon>
        <taxon>Hyphomicrobiales</taxon>
        <taxon>Methylocystaceae</taxon>
        <taxon>Methylocystis</taxon>
    </lineage>
</organism>
<gene>
    <name evidence="1" type="ORF">SS37A_10330</name>
</gene>
<accession>A0ABM8E6A7</accession>
<evidence type="ECO:0008006" key="3">
    <source>
        <dbReference type="Google" id="ProtNLM"/>
    </source>
</evidence>
<protein>
    <recommendedName>
        <fullName evidence="3">DUF2267 domain-containing protein</fullName>
    </recommendedName>
</protein>
<evidence type="ECO:0000313" key="1">
    <source>
        <dbReference type="EMBL" id="BDV33504.1"/>
    </source>
</evidence>
<evidence type="ECO:0000313" key="2">
    <source>
        <dbReference type="Proteomes" id="UP001317629"/>
    </source>
</evidence>
<reference evidence="1 2" key="1">
    <citation type="journal article" date="2023" name="Int. J. Syst. Evol. Microbiol.">
        <title>Methylocystis iwaonis sp. nov., a type II methane-oxidizing bacterium from surface soil of a rice paddy field in Japan, and emended description of the genus Methylocystis (ex Whittenbury et al. 1970) Bowman et al. 1993.</title>
        <authorList>
            <person name="Kaise H."/>
            <person name="Sawadogo J.B."/>
            <person name="Alam M.S."/>
            <person name="Ueno C."/>
            <person name="Dianou D."/>
            <person name="Shinjo R."/>
            <person name="Asakawa S."/>
        </authorList>
    </citation>
    <scope>NUCLEOTIDE SEQUENCE [LARGE SCALE GENOMIC DNA]</scope>
    <source>
        <strain evidence="1 2">SS37A-Re</strain>
    </source>
</reference>
<proteinExistence type="predicted"/>